<organism evidence="3 4">
    <name type="scientific">Capsicum annuum</name>
    <name type="common">Capsicum pepper</name>
    <dbReference type="NCBI Taxonomy" id="4072"/>
    <lineage>
        <taxon>Eukaryota</taxon>
        <taxon>Viridiplantae</taxon>
        <taxon>Streptophyta</taxon>
        <taxon>Embryophyta</taxon>
        <taxon>Tracheophyta</taxon>
        <taxon>Spermatophyta</taxon>
        <taxon>Magnoliopsida</taxon>
        <taxon>eudicotyledons</taxon>
        <taxon>Gunneridae</taxon>
        <taxon>Pentapetalae</taxon>
        <taxon>asterids</taxon>
        <taxon>lamiids</taxon>
        <taxon>Solanales</taxon>
        <taxon>Solanaceae</taxon>
        <taxon>Solanoideae</taxon>
        <taxon>Capsiceae</taxon>
        <taxon>Capsicum</taxon>
    </lineage>
</organism>
<sequence length="105" mass="11906">MLDFVRPSKNNMKCPCNHVTLTDEQLAKVIMKYDSNGDRCLNKEDLKDLFKQLGSTSPRWRAARALHHADKNGDGYIDMGAELDQLVKYAKKHGYNTLASSCCKK</sequence>
<dbReference type="CDD" id="cd00051">
    <property type="entry name" value="EFh"/>
    <property type="match status" value="1"/>
</dbReference>
<dbReference type="InterPro" id="IPR002048">
    <property type="entry name" value="EF_hand_dom"/>
</dbReference>
<dbReference type="AlphaFoldDB" id="A0A2G2ZRM6"/>
<dbReference type="STRING" id="4072.A0A2G2ZRM6"/>
<accession>A0A2G2ZRM6</accession>
<dbReference type="OMA" id="NNIKCAC"/>
<dbReference type="InterPro" id="IPR011992">
    <property type="entry name" value="EF-hand-dom_pair"/>
</dbReference>
<keyword evidence="4" id="KW-1185">Reference proteome</keyword>
<feature type="domain" description="EF-hand" evidence="2">
    <location>
        <begin position="21"/>
        <end position="56"/>
    </location>
</feature>
<name>A0A2G2ZRM6_CAPAN</name>
<reference evidence="3 4" key="1">
    <citation type="journal article" date="2014" name="Nat. Genet.">
        <title>Genome sequence of the hot pepper provides insights into the evolution of pungency in Capsicum species.</title>
        <authorList>
            <person name="Kim S."/>
            <person name="Park M."/>
            <person name="Yeom S.I."/>
            <person name="Kim Y.M."/>
            <person name="Lee J.M."/>
            <person name="Lee H.A."/>
            <person name="Seo E."/>
            <person name="Choi J."/>
            <person name="Cheong K."/>
            <person name="Kim K.T."/>
            <person name="Jung K."/>
            <person name="Lee G.W."/>
            <person name="Oh S.K."/>
            <person name="Bae C."/>
            <person name="Kim S.B."/>
            <person name="Lee H.Y."/>
            <person name="Kim S.Y."/>
            <person name="Kim M.S."/>
            <person name="Kang B.C."/>
            <person name="Jo Y.D."/>
            <person name="Yang H.B."/>
            <person name="Jeong H.J."/>
            <person name="Kang W.H."/>
            <person name="Kwon J.K."/>
            <person name="Shin C."/>
            <person name="Lim J.Y."/>
            <person name="Park J.H."/>
            <person name="Huh J.H."/>
            <person name="Kim J.S."/>
            <person name="Kim B.D."/>
            <person name="Cohen O."/>
            <person name="Paran I."/>
            <person name="Suh M.C."/>
            <person name="Lee S.B."/>
            <person name="Kim Y.K."/>
            <person name="Shin Y."/>
            <person name="Noh S.J."/>
            <person name="Park J."/>
            <person name="Seo Y.S."/>
            <person name="Kwon S.Y."/>
            <person name="Kim H.A."/>
            <person name="Park J.M."/>
            <person name="Kim H.J."/>
            <person name="Choi S.B."/>
            <person name="Bosland P.W."/>
            <person name="Reeves G."/>
            <person name="Jo S.H."/>
            <person name="Lee B.W."/>
            <person name="Cho H.T."/>
            <person name="Choi H.S."/>
            <person name="Lee M.S."/>
            <person name="Yu Y."/>
            <person name="Do Choi Y."/>
            <person name="Park B.S."/>
            <person name="van Deynze A."/>
            <person name="Ashrafi H."/>
            <person name="Hill T."/>
            <person name="Kim W.T."/>
            <person name="Pai H.S."/>
            <person name="Ahn H.K."/>
            <person name="Yeam I."/>
            <person name="Giovannoni J.J."/>
            <person name="Rose J.K."/>
            <person name="Sorensen I."/>
            <person name="Lee S.J."/>
            <person name="Kim R.W."/>
            <person name="Choi I.Y."/>
            <person name="Choi B.S."/>
            <person name="Lim J.S."/>
            <person name="Lee Y.H."/>
            <person name="Choi D."/>
        </authorList>
    </citation>
    <scope>NUCLEOTIDE SEQUENCE [LARGE SCALE GENOMIC DNA]</scope>
    <source>
        <strain evidence="4">cv. CM334</strain>
    </source>
</reference>
<dbReference type="SMR" id="A0A2G2ZRM6"/>
<evidence type="ECO:0000313" key="4">
    <source>
        <dbReference type="Proteomes" id="UP000222542"/>
    </source>
</evidence>
<dbReference type="Proteomes" id="UP000222542">
    <property type="component" value="Unassembled WGS sequence"/>
</dbReference>
<protein>
    <recommendedName>
        <fullName evidence="2">EF-hand domain-containing protein</fullName>
    </recommendedName>
</protein>
<comment type="caution">
    <text evidence="3">The sequence shown here is derived from an EMBL/GenBank/DDBJ whole genome shotgun (WGS) entry which is preliminary data.</text>
</comment>
<evidence type="ECO:0000259" key="2">
    <source>
        <dbReference type="PROSITE" id="PS50222"/>
    </source>
</evidence>
<gene>
    <name evidence="3" type="ORF">T459_13082</name>
</gene>
<dbReference type="EMBL" id="AYRZ02000004">
    <property type="protein sequence ID" value="PHT84639.1"/>
    <property type="molecule type" value="Genomic_DNA"/>
</dbReference>
<dbReference type="PROSITE" id="PS00018">
    <property type="entry name" value="EF_HAND_1"/>
    <property type="match status" value="1"/>
</dbReference>
<dbReference type="GO" id="GO:0005509">
    <property type="term" value="F:calcium ion binding"/>
    <property type="evidence" value="ECO:0007669"/>
    <property type="project" value="InterPro"/>
</dbReference>
<evidence type="ECO:0000256" key="1">
    <source>
        <dbReference type="ARBA" id="ARBA00022837"/>
    </source>
</evidence>
<dbReference type="Gramene" id="PHT84639">
    <property type="protein sequence ID" value="PHT84639"/>
    <property type="gene ID" value="T459_13082"/>
</dbReference>
<dbReference type="Gene3D" id="1.10.238.10">
    <property type="entry name" value="EF-hand"/>
    <property type="match status" value="1"/>
</dbReference>
<evidence type="ECO:0000313" key="3">
    <source>
        <dbReference type="EMBL" id="PHT84639.1"/>
    </source>
</evidence>
<dbReference type="InterPro" id="IPR018247">
    <property type="entry name" value="EF_Hand_1_Ca_BS"/>
</dbReference>
<reference evidence="3 4" key="2">
    <citation type="journal article" date="2017" name="Genome Biol.">
        <title>New reference genome sequences of hot pepper reveal the massive evolution of plant disease-resistance genes by retroduplication.</title>
        <authorList>
            <person name="Kim S."/>
            <person name="Park J."/>
            <person name="Yeom S.I."/>
            <person name="Kim Y.M."/>
            <person name="Seo E."/>
            <person name="Kim K.T."/>
            <person name="Kim M.S."/>
            <person name="Lee J.M."/>
            <person name="Cheong K."/>
            <person name="Shin H.S."/>
            <person name="Kim S.B."/>
            <person name="Han K."/>
            <person name="Lee J."/>
            <person name="Park M."/>
            <person name="Lee H.A."/>
            <person name="Lee H.Y."/>
            <person name="Lee Y."/>
            <person name="Oh S."/>
            <person name="Lee J.H."/>
            <person name="Choi E."/>
            <person name="Choi E."/>
            <person name="Lee S.E."/>
            <person name="Jeon J."/>
            <person name="Kim H."/>
            <person name="Choi G."/>
            <person name="Song H."/>
            <person name="Lee J."/>
            <person name="Lee S.C."/>
            <person name="Kwon J.K."/>
            <person name="Lee H.Y."/>
            <person name="Koo N."/>
            <person name="Hong Y."/>
            <person name="Kim R.W."/>
            <person name="Kang W.H."/>
            <person name="Huh J.H."/>
            <person name="Kang B.C."/>
            <person name="Yang T.J."/>
            <person name="Lee Y.H."/>
            <person name="Bennetzen J.L."/>
            <person name="Choi D."/>
        </authorList>
    </citation>
    <scope>NUCLEOTIDE SEQUENCE [LARGE SCALE GENOMIC DNA]</scope>
    <source>
        <strain evidence="4">cv. CM334</strain>
    </source>
</reference>
<dbReference type="SUPFAM" id="SSF47473">
    <property type="entry name" value="EF-hand"/>
    <property type="match status" value="1"/>
</dbReference>
<keyword evidence="1" id="KW-0106">Calcium</keyword>
<proteinExistence type="predicted"/>
<dbReference type="PROSITE" id="PS50222">
    <property type="entry name" value="EF_HAND_2"/>
    <property type="match status" value="1"/>
</dbReference>